<evidence type="ECO:0000313" key="3">
    <source>
        <dbReference type="EMBL" id="AWM36442.1"/>
    </source>
</evidence>
<dbReference type="OrthoDB" id="244732at2"/>
<evidence type="ECO:0000256" key="1">
    <source>
        <dbReference type="SAM" id="MobiDB-lite"/>
    </source>
</evidence>
<dbReference type="InterPro" id="IPR011047">
    <property type="entry name" value="Quinoprotein_ADH-like_sf"/>
</dbReference>
<dbReference type="PANTHER" id="PTHR34512">
    <property type="entry name" value="CELL SURFACE PROTEIN"/>
    <property type="match status" value="1"/>
</dbReference>
<gene>
    <name evidence="3" type="ORF">C1280_05010</name>
</gene>
<dbReference type="EMBL" id="CP025958">
    <property type="protein sequence ID" value="AWM36442.1"/>
    <property type="molecule type" value="Genomic_DNA"/>
</dbReference>
<dbReference type="InterPro" id="IPR018391">
    <property type="entry name" value="PQQ_b-propeller_rpt"/>
</dbReference>
<dbReference type="KEGG" id="gog:C1280_05010"/>
<dbReference type="PANTHER" id="PTHR34512:SF30">
    <property type="entry name" value="OUTER MEMBRANE PROTEIN ASSEMBLY FACTOR BAMB"/>
    <property type="match status" value="1"/>
</dbReference>
<dbReference type="Gene3D" id="2.40.10.480">
    <property type="match status" value="1"/>
</dbReference>
<keyword evidence="4" id="KW-1185">Reference proteome</keyword>
<dbReference type="Pfam" id="PF13360">
    <property type="entry name" value="PQQ_2"/>
    <property type="match status" value="1"/>
</dbReference>
<feature type="compositionally biased region" description="Gly residues" evidence="1">
    <location>
        <begin position="89"/>
        <end position="107"/>
    </location>
</feature>
<dbReference type="Gene3D" id="2.130.10.10">
    <property type="entry name" value="YVTN repeat-like/Quinoprotein amine dehydrogenase"/>
    <property type="match status" value="1"/>
</dbReference>
<evidence type="ECO:0000313" key="4">
    <source>
        <dbReference type="Proteomes" id="UP000245802"/>
    </source>
</evidence>
<dbReference type="SUPFAM" id="SSF50998">
    <property type="entry name" value="Quinoprotein alcohol dehydrogenase-like"/>
    <property type="match status" value="1"/>
</dbReference>
<dbReference type="InterPro" id="IPR002372">
    <property type="entry name" value="PQQ_rpt_dom"/>
</dbReference>
<organism evidence="3 4">
    <name type="scientific">Gemmata obscuriglobus</name>
    <dbReference type="NCBI Taxonomy" id="114"/>
    <lineage>
        <taxon>Bacteria</taxon>
        <taxon>Pseudomonadati</taxon>
        <taxon>Planctomycetota</taxon>
        <taxon>Planctomycetia</taxon>
        <taxon>Gemmatales</taxon>
        <taxon>Gemmataceae</taxon>
        <taxon>Gemmata</taxon>
    </lineage>
</organism>
<dbReference type="SMART" id="SM00564">
    <property type="entry name" value="PQQ"/>
    <property type="match status" value="5"/>
</dbReference>
<proteinExistence type="predicted"/>
<dbReference type="Proteomes" id="UP000245802">
    <property type="component" value="Chromosome"/>
</dbReference>
<feature type="region of interest" description="Disordered" evidence="1">
    <location>
        <begin position="85"/>
        <end position="107"/>
    </location>
</feature>
<feature type="domain" description="Pyrrolo-quinoline quinone repeat" evidence="2">
    <location>
        <begin position="117"/>
        <end position="280"/>
    </location>
</feature>
<dbReference type="AlphaFoldDB" id="A0A2Z3GWH8"/>
<sequence>MNRFRPVLALAVLVPALASDTRGDDWPQFRGPNGTGIVTDPKTPTEWSADKNVAWKVDVKGAAWSAPIIVGDKVLMTTAYADGQPKPKSGGGFGGGGKGGGGGGKGGAPKQTYQFKLVCLDRGTGKTVWEKVAKEARPTISTHGSNTYATETPVSDGERVYAYFGMTGLFCFDLTGKELWKADLGSYSMQAGWGTASSPVLAGDKLIVQCDNEEKSFLVAFDKLTGKELWKADRREKSGWSTPYVWKTKDRTDLVAVGGQKIRGYNPEDGKMVWELEVGGGQCSASPTGDAERLYVGVGQGGGGGKGGGPGAGRGAGTLFAVKAGAQGDITPQAGATSSAGVAWSAPRAWPAASSPLAYDGFVYVIDRNGGTISCFDAKTGKAEYTKERIPNAGAFWASPWAADGKIFCLDESGQTHVLKAGSEFEVVRVNKLGRDMFWATPAAANGALFIRGLDALYCVGAKQ</sequence>
<dbReference type="RefSeq" id="WP_010044458.1">
    <property type="nucleotide sequence ID" value="NZ_CP025958.1"/>
</dbReference>
<name>A0A2Z3GWH8_9BACT</name>
<reference evidence="3 4" key="1">
    <citation type="submission" date="2018-01" db="EMBL/GenBank/DDBJ databases">
        <title>G. obscuriglobus.</title>
        <authorList>
            <person name="Franke J."/>
            <person name="Blomberg W."/>
            <person name="Selmecki A."/>
        </authorList>
    </citation>
    <scope>NUCLEOTIDE SEQUENCE [LARGE SCALE GENOMIC DNA]</scope>
    <source>
        <strain evidence="3 4">DSM 5831</strain>
    </source>
</reference>
<evidence type="ECO:0000259" key="2">
    <source>
        <dbReference type="Pfam" id="PF13360"/>
    </source>
</evidence>
<accession>A0A2Z3GWH8</accession>
<protein>
    <recommendedName>
        <fullName evidence="2">Pyrrolo-quinoline quinone repeat domain-containing protein</fullName>
    </recommendedName>
</protein>
<dbReference type="InterPro" id="IPR015943">
    <property type="entry name" value="WD40/YVTN_repeat-like_dom_sf"/>
</dbReference>